<comment type="caution">
    <text evidence="2">The sequence shown here is derived from an EMBL/GenBank/DDBJ whole genome shotgun (WGS) entry which is preliminary data.</text>
</comment>
<evidence type="ECO:0000313" key="3">
    <source>
        <dbReference type="Proteomes" id="UP000824267"/>
    </source>
</evidence>
<reference evidence="2" key="2">
    <citation type="submission" date="2021-04" db="EMBL/GenBank/DDBJ databases">
        <authorList>
            <person name="Gilroy R."/>
        </authorList>
    </citation>
    <scope>NUCLEOTIDE SEQUENCE</scope>
    <source>
        <strain evidence="2">Gambia16-930</strain>
    </source>
</reference>
<dbReference type="NCBIfam" id="TIGR04183">
    <property type="entry name" value="Por_Secre_tail"/>
    <property type="match status" value="1"/>
</dbReference>
<organism evidence="2 3">
    <name type="scientific">Candidatus Onthomorpha intestinigallinarum</name>
    <dbReference type="NCBI Taxonomy" id="2840880"/>
    <lineage>
        <taxon>Bacteria</taxon>
        <taxon>Pseudomonadati</taxon>
        <taxon>Bacteroidota</taxon>
        <taxon>Bacteroidia</taxon>
        <taxon>Bacteroidales</taxon>
        <taxon>Candidatus Onthomorpha</taxon>
    </lineage>
</organism>
<dbReference type="EMBL" id="DXGG01000047">
    <property type="protein sequence ID" value="HIW86907.1"/>
    <property type="molecule type" value="Genomic_DNA"/>
</dbReference>
<dbReference type="AlphaFoldDB" id="A0A9D1UGG3"/>
<proteinExistence type="predicted"/>
<reference evidence="2" key="1">
    <citation type="journal article" date="2021" name="PeerJ">
        <title>Extensive microbial diversity within the chicken gut microbiome revealed by metagenomics and culture.</title>
        <authorList>
            <person name="Gilroy R."/>
            <person name="Ravi A."/>
            <person name="Getino M."/>
            <person name="Pursley I."/>
            <person name="Horton D.L."/>
            <person name="Alikhan N.F."/>
            <person name="Baker D."/>
            <person name="Gharbi K."/>
            <person name="Hall N."/>
            <person name="Watson M."/>
            <person name="Adriaenssens E.M."/>
            <person name="Foster-Nyarko E."/>
            <person name="Jarju S."/>
            <person name="Secka A."/>
            <person name="Antonio M."/>
            <person name="Oren A."/>
            <person name="Chaudhuri R.R."/>
            <person name="La Ragione R."/>
            <person name="Hildebrand F."/>
            <person name="Pallen M.J."/>
        </authorList>
    </citation>
    <scope>NUCLEOTIDE SEQUENCE</scope>
    <source>
        <strain evidence="2">Gambia16-930</strain>
    </source>
</reference>
<evidence type="ECO:0000313" key="2">
    <source>
        <dbReference type="EMBL" id="HIW86907.1"/>
    </source>
</evidence>
<sequence length="433" mass="49468">AYYQYVLIPIVEEEFFIKDFQIRFRNTASCSNNPLDTYVGNCDQWNIDYVFLDRNRNCSDTTRRDLAFVDPAPSLLKRYQSMPARQFTSEEMSDNINIKIVNLSDEPLSSTYKFFITDEANQEIFNYDGGFENIAPYITAHSYQTAQAHANPTINYSFDINPQSWERFTITHIIKEGVGQDMLSANDTMRFEQIFENYFAYDDGSAENGIGVEPISESHLAVAYELNTSDTLTAVDIYFNSSLNEANFKPFFICVWNASGNLPGEMIHKTEQLIPSSDSLNRFARFVLDEPLILPAGRFFISLQSKSNDYLNIGFDRNTNSSQYTYSKTSADWEQSFLKGSVMLRPYFGRAAWVGLKDAERQTMKVYPNPTSGRFYVQTEGQSLKRIYDLSGRLLLETKDNQVDISSLSQGIYILKVTGRDGITGTEKIIKTN</sequence>
<dbReference type="InterPro" id="IPR026444">
    <property type="entry name" value="Secre_tail"/>
</dbReference>
<feature type="non-terminal residue" evidence="2">
    <location>
        <position position="1"/>
    </location>
</feature>
<dbReference type="Proteomes" id="UP000824267">
    <property type="component" value="Unassembled WGS sequence"/>
</dbReference>
<gene>
    <name evidence="2" type="ORF">IAC47_01330</name>
</gene>
<name>A0A9D1UGG3_9BACT</name>
<dbReference type="Pfam" id="PF18962">
    <property type="entry name" value="Por_Secre_tail"/>
    <property type="match status" value="1"/>
</dbReference>
<feature type="domain" description="Secretion system C-terminal sorting" evidence="1">
    <location>
        <begin position="366"/>
        <end position="430"/>
    </location>
</feature>
<evidence type="ECO:0000259" key="1">
    <source>
        <dbReference type="Pfam" id="PF18962"/>
    </source>
</evidence>
<accession>A0A9D1UGG3</accession>
<protein>
    <submittedName>
        <fullName evidence="2">T9SS type A sorting domain-containing protein</fullName>
    </submittedName>
</protein>